<accession>A0A3R9PCN7</accession>
<dbReference type="InterPro" id="IPR017900">
    <property type="entry name" value="4Fe4S_Fe_S_CS"/>
</dbReference>
<evidence type="ECO:0000256" key="1">
    <source>
        <dbReference type="ARBA" id="ARBA00022448"/>
    </source>
</evidence>
<evidence type="ECO:0000259" key="8">
    <source>
        <dbReference type="PROSITE" id="PS51379"/>
    </source>
</evidence>
<proteinExistence type="predicted"/>
<evidence type="ECO:0000256" key="4">
    <source>
        <dbReference type="ARBA" id="ARBA00022737"/>
    </source>
</evidence>
<keyword evidence="6" id="KW-0408">Iron</keyword>
<evidence type="ECO:0000256" key="2">
    <source>
        <dbReference type="ARBA" id="ARBA00022485"/>
    </source>
</evidence>
<dbReference type="Pfam" id="PF12837">
    <property type="entry name" value="Fer4_6"/>
    <property type="match status" value="1"/>
</dbReference>
<evidence type="ECO:0000256" key="3">
    <source>
        <dbReference type="ARBA" id="ARBA00022723"/>
    </source>
</evidence>
<reference evidence="9 10" key="1">
    <citation type="submission" date="2018-10" db="EMBL/GenBank/DDBJ databases">
        <title>Co-occurring genomic capacity for anaerobic methane metabolism and dissimilatory sulfite reduction discovered in the Korarchaeota.</title>
        <authorList>
            <person name="Mckay L.J."/>
            <person name="Dlakic M."/>
            <person name="Fields M.W."/>
            <person name="Delmont T.O."/>
            <person name="Eren A.M."/>
            <person name="Jay Z.J."/>
            <person name="Klingelsmith K.B."/>
            <person name="Rusch D.B."/>
            <person name="Inskeep W.P."/>
        </authorList>
    </citation>
    <scope>NUCLEOTIDE SEQUENCE [LARGE SCALE GENOMIC DNA]</scope>
    <source>
        <strain evidence="9 10">WS</strain>
    </source>
</reference>
<dbReference type="CDD" id="cd16374">
    <property type="entry name" value="DMSOR_beta_like"/>
    <property type="match status" value="1"/>
</dbReference>
<dbReference type="RefSeq" id="WP_125742868.1">
    <property type="nucleotide sequence ID" value="NZ_RCOR01000047.1"/>
</dbReference>
<keyword evidence="1" id="KW-0813">Transport</keyword>
<dbReference type="GO" id="GO:0016491">
    <property type="term" value="F:oxidoreductase activity"/>
    <property type="evidence" value="ECO:0007669"/>
    <property type="project" value="UniProtKB-ARBA"/>
</dbReference>
<dbReference type="PANTHER" id="PTHR43177">
    <property type="entry name" value="PROTEIN NRFC"/>
    <property type="match status" value="1"/>
</dbReference>
<feature type="domain" description="4Fe-4S ferredoxin-type" evidence="8">
    <location>
        <begin position="56"/>
        <end position="87"/>
    </location>
</feature>
<dbReference type="EMBL" id="RCOR01000047">
    <property type="protein sequence ID" value="RSN67243.1"/>
    <property type="molecule type" value="Genomic_DNA"/>
</dbReference>
<organism evidence="9 10">
    <name type="scientific">Candidatus Korarchaeum cryptofilum</name>
    <dbReference type="NCBI Taxonomy" id="498846"/>
    <lineage>
        <taxon>Archaea</taxon>
        <taxon>Thermoproteota</taxon>
        <taxon>Candidatus Korarchaeia</taxon>
        <taxon>Candidatus Korarchaeales</taxon>
        <taxon>Candidatus Korarchaeaceae</taxon>
        <taxon>Candidatus Korarchaeum</taxon>
    </lineage>
</organism>
<dbReference type="PANTHER" id="PTHR43177:SF5">
    <property type="entry name" value="ANAEROBIC DIMETHYL SULFOXIDE REDUCTASE CHAIN B-RELATED"/>
    <property type="match status" value="1"/>
</dbReference>
<dbReference type="InterPro" id="IPR050954">
    <property type="entry name" value="ET_IronSulfur_Cluster-Binding"/>
</dbReference>
<comment type="caution">
    <text evidence="9">The sequence shown here is derived from an EMBL/GenBank/DDBJ whole genome shotgun (WGS) entry which is preliminary data.</text>
</comment>
<dbReference type="Gene3D" id="3.30.70.20">
    <property type="match status" value="2"/>
</dbReference>
<keyword evidence="5" id="KW-0249">Electron transport</keyword>
<sequence length="191" mass="20901">MVQPLEEFLIYVDPSRCVGCRSCEIACAVEHSLSKSLYASIFEDPRPKPRTSVVVADSIYVPMRCMHCDPAPCVKACPTGSMHRTDEGFVISDPSKCIGCRTCLLACPFGHPSYSRAGKVIKCDHCVDRFRVGLPPACVEACPTGALRFGRAEELLMEEKRRRALELIIGMGEGGVIYKRASSGFPSLIGR</sequence>
<dbReference type="GO" id="GO:0046872">
    <property type="term" value="F:metal ion binding"/>
    <property type="evidence" value="ECO:0007669"/>
    <property type="project" value="UniProtKB-KW"/>
</dbReference>
<keyword evidence="7" id="KW-0411">Iron-sulfur</keyword>
<feature type="domain" description="4Fe-4S ferredoxin-type" evidence="8">
    <location>
        <begin position="8"/>
        <end position="38"/>
    </location>
</feature>
<evidence type="ECO:0000256" key="6">
    <source>
        <dbReference type="ARBA" id="ARBA00023004"/>
    </source>
</evidence>
<name>A0A3R9PCN7_9CREN</name>
<dbReference type="SUPFAM" id="SSF54862">
    <property type="entry name" value="4Fe-4S ferredoxins"/>
    <property type="match status" value="1"/>
</dbReference>
<dbReference type="PROSITE" id="PS51379">
    <property type="entry name" value="4FE4S_FER_2"/>
    <property type="match status" value="3"/>
</dbReference>
<dbReference type="GO" id="GO:0051539">
    <property type="term" value="F:4 iron, 4 sulfur cluster binding"/>
    <property type="evidence" value="ECO:0007669"/>
    <property type="project" value="UniProtKB-KW"/>
</dbReference>
<dbReference type="Proteomes" id="UP000278149">
    <property type="component" value="Unassembled WGS sequence"/>
</dbReference>
<dbReference type="AlphaFoldDB" id="A0A3R9PCN7"/>
<dbReference type="PROSITE" id="PS00198">
    <property type="entry name" value="4FE4S_FER_1"/>
    <property type="match status" value="1"/>
</dbReference>
<keyword evidence="4" id="KW-0677">Repeat</keyword>
<keyword evidence="3" id="KW-0479">Metal-binding</keyword>
<gene>
    <name evidence="9" type="ORF">D9Q81_08820</name>
</gene>
<evidence type="ECO:0000256" key="7">
    <source>
        <dbReference type="ARBA" id="ARBA00023014"/>
    </source>
</evidence>
<evidence type="ECO:0000256" key="5">
    <source>
        <dbReference type="ARBA" id="ARBA00022982"/>
    </source>
</evidence>
<keyword evidence="2" id="KW-0004">4Fe-4S</keyword>
<evidence type="ECO:0000313" key="10">
    <source>
        <dbReference type="Proteomes" id="UP000278149"/>
    </source>
</evidence>
<dbReference type="Pfam" id="PF13247">
    <property type="entry name" value="Fer4_11"/>
    <property type="match status" value="1"/>
</dbReference>
<feature type="domain" description="4Fe-4S ferredoxin-type" evidence="8">
    <location>
        <begin position="88"/>
        <end position="117"/>
    </location>
</feature>
<evidence type="ECO:0000313" key="9">
    <source>
        <dbReference type="EMBL" id="RSN67243.1"/>
    </source>
</evidence>
<protein>
    <submittedName>
        <fullName evidence="9">4Fe-4S dicluster domain-containing protein</fullName>
    </submittedName>
</protein>
<dbReference type="InterPro" id="IPR017896">
    <property type="entry name" value="4Fe4S_Fe-S-bd"/>
</dbReference>